<organism evidence="8 9">
    <name type="scientific">Mycoavidus cysteinexigens</name>
    <dbReference type="NCBI Taxonomy" id="1553431"/>
    <lineage>
        <taxon>Bacteria</taxon>
        <taxon>Pseudomonadati</taxon>
        <taxon>Pseudomonadota</taxon>
        <taxon>Betaproteobacteria</taxon>
        <taxon>Burkholderiales</taxon>
        <taxon>Burkholderiaceae</taxon>
        <taxon>Mycoavidus</taxon>
    </lineage>
</organism>
<accession>A0A2Z6ETG9</accession>
<protein>
    <recommendedName>
        <fullName evidence="4">dTDP-4-dehydrorhamnose 3,5-epimerase</fullName>
        <ecNumber evidence="3">5.1.3.13</ecNumber>
    </recommendedName>
    <alternativeName>
        <fullName evidence="6">Thymidine diphospho-4-keto-rhamnose 3,5-epimerase</fullName>
    </alternativeName>
    <alternativeName>
        <fullName evidence="5">dTDP-4-keto-6-deoxyglucose 3,5-epimerase</fullName>
    </alternativeName>
    <alternativeName>
        <fullName evidence="7">dTDP-6-deoxy-D-xylo-4-hexulose 3,5-epimerase</fullName>
    </alternativeName>
</protein>
<evidence type="ECO:0000256" key="3">
    <source>
        <dbReference type="ARBA" id="ARBA00012098"/>
    </source>
</evidence>
<evidence type="ECO:0000256" key="5">
    <source>
        <dbReference type="ARBA" id="ARBA00029758"/>
    </source>
</evidence>
<name>A0A2Z6ETG9_9BURK</name>
<dbReference type="InterPro" id="IPR000888">
    <property type="entry name" value="RmlC-like"/>
</dbReference>
<evidence type="ECO:0000256" key="7">
    <source>
        <dbReference type="ARBA" id="ARBA00033311"/>
    </source>
</evidence>
<keyword evidence="9" id="KW-1185">Reference proteome</keyword>
<dbReference type="EC" id="5.1.3.13" evidence="3"/>
<dbReference type="InterPro" id="IPR011051">
    <property type="entry name" value="RmlC_Cupin_sf"/>
</dbReference>
<comment type="function">
    <text evidence="2">Catalyzes the epimerization of the C3' and C5'positions of dTDP-6-deoxy-D-xylo-4-hexulose, forming dTDP-6-deoxy-L-lyxo-4-hexulose.</text>
</comment>
<dbReference type="SUPFAM" id="SSF51182">
    <property type="entry name" value="RmlC-like cupins"/>
    <property type="match status" value="1"/>
</dbReference>
<reference evidence="8 9" key="1">
    <citation type="journal article" date="2018" name="Microbes Environ.">
        <title>Comparative Genomic Insights into Endofungal Lifestyles of Two Bacterial Endosymbionts, Mycoavidus cysteinexigens and Burkholderia rhizoxinica.</title>
        <authorList>
            <person name="Sharmin D."/>
            <person name="Guo Y."/>
            <person name="Nishizawa T."/>
            <person name="Ohshima S."/>
            <person name="Sato Y."/>
            <person name="Takashima Y."/>
            <person name="Narisawa K."/>
            <person name="Ohta H."/>
        </authorList>
    </citation>
    <scope>NUCLEOTIDE SEQUENCE [LARGE SCALE GENOMIC DNA]</scope>
    <source>
        <strain evidence="8 9">B1-EB</strain>
    </source>
</reference>
<dbReference type="Pfam" id="PF00908">
    <property type="entry name" value="dTDP_sugar_isom"/>
    <property type="match status" value="1"/>
</dbReference>
<evidence type="ECO:0000313" key="9">
    <source>
        <dbReference type="Proteomes" id="UP000282597"/>
    </source>
</evidence>
<evidence type="ECO:0000256" key="4">
    <source>
        <dbReference type="ARBA" id="ARBA00019595"/>
    </source>
</evidence>
<evidence type="ECO:0000256" key="6">
    <source>
        <dbReference type="ARBA" id="ARBA00031424"/>
    </source>
</evidence>
<proteinExistence type="predicted"/>
<gene>
    <name evidence="8" type="ORF">MCB1EB_0535</name>
</gene>
<evidence type="ECO:0000313" key="8">
    <source>
        <dbReference type="EMBL" id="BBE08696.1"/>
    </source>
</evidence>
<sequence length="64" mass="7347">MYRISQGGHQRNCDSLPEVKIIEPKSFNDARGYFFESFNAREFAVQVAGAVFYVALDLRLDFLV</sequence>
<dbReference type="InterPro" id="IPR014710">
    <property type="entry name" value="RmlC-like_jellyroll"/>
</dbReference>
<dbReference type="AlphaFoldDB" id="A0A2Z6ETG9"/>
<dbReference type="KEGG" id="mcys:MCB1EB_0535"/>
<dbReference type="Proteomes" id="UP000282597">
    <property type="component" value="Chromosome"/>
</dbReference>
<evidence type="ECO:0000256" key="1">
    <source>
        <dbReference type="ARBA" id="ARBA00001298"/>
    </source>
</evidence>
<dbReference type="GO" id="GO:0008830">
    <property type="term" value="F:dTDP-4-dehydrorhamnose 3,5-epimerase activity"/>
    <property type="evidence" value="ECO:0007669"/>
    <property type="project" value="UniProtKB-EC"/>
</dbReference>
<dbReference type="Gene3D" id="2.60.120.10">
    <property type="entry name" value="Jelly Rolls"/>
    <property type="match status" value="1"/>
</dbReference>
<evidence type="ECO:0000256" key="2">
    <source>
        <dbReference type="ARBA" id="ARBA00001997"/>
    </source>
</evidence>
<comment type="catalytic activity">
    <reaction evidence="1">
        <text>dTDP-4-dehydro-6-deoxy-alpha-D-glucose = dTDP-4-dehydro-beta-L-rhamnose</text>
        <dbReference type="Rhea" id="RHEA:16969"/>
        <dbReference type="ChEBI" id="CHEBI:57649"/>
        <dbReference type="ChEBI" id="CHEBI:62830"/>
        <dbReference type="EC" id="5.1.3.13"/>
    </reaction>
</comment>
<dbReference type="EMBL" id="AP018150">
    <property type="protein sequence ID" value="BBE08696.1"/>
    <property type="molecule type" value="Genomic_DNA"/>
</dbReference>